<evidence type="ECO:0000313" key="1">
    <source>
        <dbReference type="EMBL" id="OMP05807.1"/>
    </source>
</evidence>
<dbReference type="AlphaFoldDB" id="A0A1R3KFD3"/>
<sequence>MATASPSSTSTNPKFDLSKQIRNHEVAIAELGSLSSSRFSGFLLFAYGASV</sequence>
<protein>
    <submittedName>
        <fullName evidence="1">Uncharacterized protein</fullName>
    </submittedName>
</protein>
<accession>A0A1R3KFD3</accession>
<keyword evidence="2" id="KW-1185">Reference proteome</keyword>
<evidence type="ECO:0000313" key="2">
    <source>
        <dbReference type="Proteomes" id="UP000187203"/>
    </source>
</evidence>
<organism evidence="1 2">
    <name type="scientific">Corchorus olitorius</name>
    <dbReference type="NCBI Taxonomy" id="93759"/>
    <lineage>
        <taxon>Eukaryota</taxon>
        <taxon>Viridiplantae</taxon>
        <taxon>Streptophyta</taxon>
        <taxon>Embryophyta</taxon>
        <taxon>Tracheophyta</taxon>
        <taxon>Spermatophyta</taxon>
        <taxon>Magnoliopsida</taxon>
        <taxon>eudicotyledons</taxon>
        <taxon>Gunneridae</taxon>
        <taxon>Pentapetalae</taxon>
        <taxon>rosids</taxon>
        <taxon>malvids</taxon>
        <taxon>Malvales</taxon>
        <taxon>Malvaceae</taxon>
        <taxon>Grewioideae</taxon>
        <taxon>Apeibeae</taxon>
        <taxon>Corchorus</taxon>
    </lineage>
</organism>
<reference evidence="2" key="1">
    <citation type="submission" date="2013-09" db="EMBL/GenBank/DDBJ databases">
        <title>Corchorus olitorius genome sequencing.</title>
        <authorList>
            <person name="Alam M."/>
            <person name="Haque M.S."/>
            <person name="Islam M.S."/>
            <person name="Emdad E.M."/>
            <person name="Islam M.M."/>
            <person name="Ahmed B."/>
            <person name="Halim A."/>
            <person name="Hossen Q.M.M."/>
            <person name="Hossain M.Z."/>
            <person name="Ahmed R."/>
            <person name="Khan M.M."/>
            <person name="Islam R."/>
            <person name="Rashid M.M."/>
            <person name="Khan S.A."/>
            <person name="Rahman M.S."/>
            <person name="Alam M."/>
            <person name="Yahiya A.S."/>
            <person name="Khan M.S."/>
            <person name="Azam M.S."/>
            <person name="Haque T."/>
            <person name="Lashkar M.Z.H."/>
            <person name="Akhand A.I."/>
            <person name="Morshed G."/>
            <person name="Roy S."/>
            <person name="Uddin K.S."/>
            <person name="Rabeya T."/>
            <person name="Hossain A.S."/>
            <person name="Chowdhury A."/>
            <person name="Snigdha A.R."/>
            <person name="Mortoza M.S."/>
            <person name="Matin S.A."/>
            <person name="Hoque S.M.E."/>
            <person name="Islam M.K."/>
            <person name="Roy D.K."/>
            <person name="Haider R."/>
            <person name="Moosa M.M."/>
            <person name="Elias S.M."/>
            <person name="Hasan A.M."/>
            <person name="Jahan S."/>
            <person name="Shafiuddin M."/>
            <person name="Mahmood N."/>
            <person name="Shommy N.S."/>
        </authorList>
    </citation>
    <scope>NUCLEOTIDE SEQUENCE [LARGE SCALE GENOMIC DNA]</scope>
    <source>
        <strain evidence="2">cv. O-4</strain>
    </source>
</reference>
<dbReference type="EMBL" id="AWUE01013846">
    <property type="protein sequence ID" value="OMP05807.1"/>
    <property type="molecule type" value="Genomic_DNA"/>
</dbReference>
<gene>
    <name evidence="1" type="ORF">COLO4_08543</name>
</gene>
<name>A0A1R3KFD3_9ROSI</name>
<dbReference type="Proteomes" id="UP000187203">
    <property type="component" value="Unassembled WGS sequence"/>
</dbReference>
<comment type="caution">
    <text evidence="1">The sequence shown here is derived from an EMBL/GenBank/DDBJ whole genome shotgun (WGS) entry which is preliminary data.</text>
</comment>
<proteinExistence type="predicted"/>